<accession>A0A8X7BXJ3</accession>
<keyword evidence="1" id="KW-0067">ATP-binding</keyword>
<keyword evidence="1" id="KW-0347">Helicase</keyword>
<evidence type="ECO:0000313" key="2">
    <source>
        <dbReference type="Proteomes" id="UP000886998"/>
    </source>
</evidence>
<dbReference type="EMBL" id="BMAV01005306">
    <property type="protein sequence ID" value="GFY46292.1"/>
    <property type="molecule type" value="Genomic_DNA"/>
</dbReference>
<dbReference type="PANTHER" id="PTHR10492:SF57">
    <property type="entry name" value="ATP-DEPENDENT DNA HELICASE"/>
    <property type="match status" value="1"/>
</dbReference>
<gene>
    <name evidence="1" type="primary">AVEN_179313_1</name>
    <name evidence="1" type="ORF">TNIN_62691</name>
</gene>
<protein>
    <submittedName>
        <fullName evidence="1">ATP-dependent DNA helicase</fullName>
    </submittedName>
</protein>
<dbReference type="PANTHER" id="PTHR10492">
    <property type="match status" value="1"/>
</dbReference>
<reference evidence="1" key="1">
    <citation type="submission" date="2020-08" db="EMBL/GenBank/DDBJ databases">
        <title>Multicomponent nature underlies the extraordinary mechanical properties of spider dragline silk.</title>
        <authorList>
            <person name="Kono N."/>
            <person name="Nakamura H."/>
            <person name="Mori M."/>
            <person name="Yoshida Y."/>
            <person name="Ohtoshi R."/>
            <person name="Malay A.D."/>
            <person name="Moran D.A.P."/>
            <person name="Tomita M."/>
            <person name="Numata K."/>
            <person name="Arakawa K."/>
        </authorList>
    </citation>
    <scope>NUCLEOTIDE SEQUENCE</scope>
</reference>
<dbReference type="GO" id="GO:0004386">
    <property type="term" value="F:helicase activity"/>
    <property type="evidence" value="ECO:0007669"/>
    <property type="project" value="UniProtKB-KW"/>
</dbReference>
<sequence length="147" mass="16818">MRTEPHKQDFSNWLLDLVNGALNNDCQLREDIVEIPQKDIAKMSLFEKIFELPVFDMENLSGEAILCQKNEGSLKINEQILAKFPDQNMTCFNAEGIICEDQEEQHNFQLNFINAITISVMPPHVLNLKVEAIIIIAQELESNGRTM</sequence>
<keyword evidence="2" id="KW-1185">Reference proteome</keyword>
<keyword evidence="1" id="KW-0547">Nucleotide-binding</keyword>
<organism evidence="1 2">
    <name type="scientific">Trichonephila inaurata madagascariensis</name>
    <dbReference type="NCBI Taxonomy" id="2747483"/>
    <lineage>
        <taxon>Eukaryota</taxon>
        <taxon>Metazoa</taxon>
        <taxon>Ecdysozoa</taxon>
        <taxon>Arthropoda</taxon>
        <taxon>Chelicerata</taxon>
        <taxon>Arachnida</taxon>
        <taxon>Araneae</taxon>
        <taxon>Araneomorphae</taxon>
        <taxon>Entelegynae</taxon>
        <taxon>Araneoidea</taxon>
        <taxon>Nephilidae</taxon>
        <taxon>Trichonephila</taxon>
        <taxon>Trichonephila inaurata</taxon>
    </lineage>
</organism>
<keyword evidence="1" id="KW-0378">Hydrolase</keyword>
<dbReference type="Proteomes" id="UP000886998">
    <property type="component" value="Unassembled WGS sequence"/>
</dbReference>
<proteinExistence type="predicted"/>
<dbReference type="OrthoDB" id="6427864at2759"/>
<dbReference type="AlphaFoldDB" id="A0A8X7BXJ3"/>
<evidence type="ECO:0000313" key="1">
    <source>
        <dbReference type="EMBL" id="GFY46292.1"/>
    </source>
</evidence>
<comment type="caution">
    <text evidence="1">The sequence shown here is derived from an EMBL/GenBank/DDBJ whole genome shotgun (WGS) entry which is preliminary data.</text>
</comment>
<name>A0A8X7BXJ3_9ARAC</name>